<reference evidence="3 4" key="1">
    <citation type="submission" date="2020-08" db="EMBL/GenBank/DDBJ databases">
        <title>A Genomic Blueprint of the Chicken Gut Microbiome.</title>
        <authorList>
            <person name="Gilroy R."/>
            <person name="Ravi A."/>
            <person name="Getino M."/>
            <person name="Pursley I."/>
            <person name="Horton D.L."/>
            <person name="Alikhan N.-F."/>
            <person name="Baker D."/>
            <person name="Gharbi K."/>
            <person name="Hall N."/>
            <person name="Watson M."/>
            <person name="Adriaenssens E.M."/>
            <person name="Foster-Nyarko E."/>
            <person name="Jarju S."/>
            <person name="Secka A."/>
            <person name="Antonio M."/>
            <person name="Oren A."/>
            <person name="Chaudhuri R."/>
            <person name="La Ragione R.M."/>
            <person name="Hildebrand F."/>
            <person name="Pallen M.J."/>
        </authorList>
    </citation>
    <scope>NUCLEOTIDE SEQUENCE [LARGE SCALE GENOMIC DNA]</scope>
    <source>
        <strain evidence="3 4">Sa2BUA9</strain>
    </source>
</reference>
<dbReference type="InterPro" id="IPR014721">
    <property type="entry name" value="Ribsml_uS5_D2-typ_fold_subgr"/>
</dbReference>
<evidence type="ECO:0000259" key="2">
    <source>
        <dbReference type="Pfam" id="PF05362"/>
    </source>
</evidence>
<dbReference type="RefSeq" id="WP_191697290.1">
    <property type="nucleotide sequence ID" value="NZ_JACSQO010000005.1"/>
</dbReference>
<proteinExistence type="predicted"/>
<name>A0ABR8RAK7_9BACI</name>
<dbReference type="SUPFAM" id="SSF54211">
    <property type="entry name" value="Ribosomal protein S5 domain 2-like"/>
    <property type="match status" value="1"/>
</dbReference>
<keyword evidence="1" id="KW-1133">Transmembrane helix</keyword>
<sequence length="303" mass="34746">MKIIDKFRSLNVVQVILTIFFYLLFLVLYLQDYIDGISFLLILLISLIVLSISMIALRKKRATRRKIGISLSILLLLFCYELPLLGFISKTHVADVYIEPRQTVVGSGIFIVSVASLPLDNMESKQEAQEYLIRQNEDFYKITKLTNQILYEEKNKTLLSWIHLNEKSPKEKMRENLKQYFGKEETRITDYFNDDQAIGDSSGLSLLLTELIIKGELQNRLKIAVTGAIDGDGNVSAIGSLKEKLQTADKYDFLFMIIPSENAKEAVAIQKELKLNMEVYDVEHVDGAVELINDLNEEYRNNF</sequence>
<keyword evidence="4" id="KW-1185">Reference proteome</keyword>
<dbReference type="Gene3D" id="3.30.230.10">
    <property type="match status" value="1"/>
</dbReference>
<protein>
    <recommendedName>
        <fullName evidence="2">Lon proteolytic domain-containing protein</fullName>
    </recommendedName>
</protein>
<comment type="caution">
    <text evidence="3">The sequence shown here is derived from an EMBL/GenBank/DDBJ whole genome shotgun (WGS) entry which is preliminary data.</text>
</comment>
<dbReference type="Proteomes" id="UP000640786">
    <property type="component" value="Unassembled WGS sequence"/>
</dbReference>
<dbReference type="InterPro" id="IPR008269">
    <property type="entry name" value="Lon_proteolytic"/>
</dbReference>
<gene>
    <name evidence="3" type="ORF">H9650_11595</name>
</gene>
<dbReference type="InterPro" id="IPR020568">
    <property type="entry name" value="Ribosomal_Su5_D2-typ_SF"/>
</dbReference>
<dbReference type="EMBL" id="JACSQO010000005">
    <property type="protein sequence ID" value="MBD7944759.1"/>
    <property type="molecule type" value="Genomic_DNA"/>
</dbReference>
<feature type="transmembrane region" description="Helical" evidence="1">
    <location>
        <begin position="36"/>
        <end position="57"/>
    </location>
</feature>
<keyword evidence="1" id="KW-0812">Transmembrane</keyword>
<dbReference type="PANTHER" id="PTHR10046">
    <property type="entry name" value="ATP DEPENDENT LON PROTEASE FAMILY MEMBER"/>
    <property type="match status" value="1"/>
</dbReference>
<evidence type="ECO:0000313" key="3">
    <source>
        <dbReference type="EMBL" id="MBD7944759.1"/>
    </source>
</evidence>
<evidence type="ECO:0000256" key="1">
    <source>
        <dbReference type="SAM" id="Phobius"/>
    </source>
</evidence>
<feature type="transmembrane region" description="Helical" evidence="1">
    <location>
        <begin position="12"/>
        <end position="30"/>
    </location>
</feature>
<feature type="transmembrane region" description="Helical" evidence="1">
    <location>
        <begin position="69"/>
        <end position="88"/>
    </location>
</feature>
<dbReference type="InterPro" id="IPR027065">
    <property type="entry name" value="Lon_Prtase"/>
</dbReference>
<dbReference type="Pfam" id="PF05362">
    <property type="entry name" value="Lon_C"/>
    <property type="match status" value="1"/>
</dbReference>
<evidence type="ECO:0000313" key="4">
    <source>
        <dbReference type="Proteomes" id="UP000640786"/>
    </source>
</evidence>
<accession>A0ABR8RAK7</accession>
<organism evidence="3 4">
    <name type="scientific">Psychrobacillus faecigallinarum</name>
    <dbReference type="NCBI Taxonomy" id="2762235"/>
    <lineage>
        <taxon>Bacteria</taxon>
        <taxon>Bacillati</taxon>
        <taxon>Bacillota</taxon>
        <taxon>Bacilli</taxon>
        <taxon>Bacillales</taxon>
        <taxon>Bacillaceae</taxon>
        <taxon>Psychrobacillus</taxon>
    </lineage>
</organism>
<feature type="domain" description="Lon proteolytic" evidence="2">
    <location>
        <begin position="199"/>
        <end position="290"/>
    </location>
</feature>
<keyword evidence="1" id="KW-0472">Membrane</keyword>